<keyword evidence="2" id="KW-1185">Reference proteome</keyword>
<dbReference type="EMBL" id="QJKK01000001">
    <property type="protein sequence ID" value="RAL26715.1"/>
    <property type="molecule type" value="Genomic_DNA"/>
</dbReference>
<organism evidence="1 2">
    <name type="scientific">Thermoflavimicrobium daqui</name>
    <dbReference type="NCBI Taxonomy" id="2137476"/>
    <lineage>
        <taxon>Bacteria</taxon>
        <taxon>Bacillati</taxon>
        <taxon>Bacillota</taxon>
        <taxon>Bacilli</taxon>
        <taxon>Bacillales</taxon>
        <taxon>Thermoactinomycetaceae</taxon>
        <taxon>Thermoflavimicrobium</taxon>
    </lineage>
</organism>
<accession>A0A364K8T7</accession>
<gene>
    <name evidence="1" type="ORF">DL897_01295</name>
</gene>
<dbReference type="AlphaFoldDB" id="A0A364K8T7"/>
<dbReference type="RefSeq" id="WP_113657320.1">
    <property type="nucleotide sequence ID" value="NZ_KZ845663.1"/>
</dbReference>
<proteinExistence type="predicted"/>
<dbReference type="Proteomes" id="UP000251213">
    <property type="component" value="Unassembled WGS sequence"/>
</dbReference>
<evidence type="ECO:0000313" key="2">
    <source>
        <dbReference type="Proteomes" id="UP000251213"/>
    </source>
</evidence>
<sequence>MVDWLDFHDPKLGLYEICFPSEYVEAITKDISKQLHLTFDSERLNQKLNNIGNSGLDCLYISQNSEERALLLLDCSNTDWIYTLCIIYDETVHSQVKDRLLAWDCHCREEYGQPRPAGYQLRNKIQDEEPLFVQIIHKHRLVEN</sequence>
<comment type="caution">
    <text evidence="1">The sequence shown here is derived from an EMBL/GenBank/DDBJ whole genome shotgun (WGS) entry which is preliminary data.</text>
</comment>
<reference evidence="1 2" key="2">
    <citation type="submission" date="2018-06" db="EMBL/GenBank/DDBJ databases">
        <authorList>
            <person name="Zhirakovskaya E."/>
        </authorList>
    </citation>
    <scope>NUCLEOTIDE SEQUENCE [LARGE SCALE GENOMIC DNA]</scope>
    <source>
        <strain evidence="1 2">FBKL4.011</strain>
    </source>
</reference>
<evidence type="ECO:0000313" key="1">
    <source>
        <dbReference type="EMBL" id="RAL26715.1"/>
    </source>
</evidence>
<reference evidence="1 2" key="1">
    <citation type="submission" date="2018-06" db="EMBL/GenBank/DDBJ databases">
        <title>Thermoflavimicrobium daqus sp. nov., a thermophilic microbe isolated from Moutai-flavour Daqu.</title>
        <authorList>
            <person name="Wang X."/>
            <person name="Zhou H."/>
        </authorList>
    </citation>
    <scope>NUCLEOTIDE SEQUENCE [LARGE SCALE GENOMIC DNA]</scope>
    <source>
        <strain evidence="1 2">FBKL4.011</strain>
    </source>
</reference>
<protein>
    <submittedName>
        <fullName evidence="1">Uncharacterized protein</fullName>
    </submittedName>
</protein>
<name>A0A364K8T7_9BACL</name>